<evidence type="ECO:0000256" key="5">
    <source>
        <dbReference type="SAM" id="MobiDB-lite"/>
    </source>
</evidence>
<evidence type="ECO:0000256" key="1">
    <source>
        <dbReference type="ARBA" id="ARBA00004123"/>
    </source>
</evidence>
<feature type="region of interest" description="Disordered" evidence="5">
    <location>
        <begin position="101"/>
        <end position="169"/>
    </location>
</feature>
<keyword evidence="4" id="KW-0539">Nucleus</keyword>
<feature type="compositionally biased region" description="Basic residues" evidence="5">
    <location>
        <begin position="406"/>
        <end position="416"/>
    </location>
</feature>
<feature type="compositionally biased region" description="Acidic residues" evidence="5">
    <location>
        <begin position="11"/>
        <end position="22"/>
    </location>
</feature>
<evidence type="ECO:0000313" key="7">
    <source>
        <dbReference type="EMBL" id="CAE0411500.1"/>
    </source>
</evidence>
<dbReference type="AlphaFoldDB" id="A0A7S3L4A9"/>
<feature type="region of interest" description="Disordered" evidence="5">
    <location>
        <begin position="1"/>
        <end position="25"/>
    </location>
</feature>
<sequence>MGRKKRKIAEDETPSMEAENENAAETAPVVIKKQVKTEDAAVAEKKPPAASGYAMTSHAGVIVEADIYISDGSEDEEDDIDVVLAHSRTGLMRRGLLPAAAAPMQHRQWVRDDAAEAEGNKEAEEEDLSQLDPVQRAARLQAEKLRQEQQEKQDALLQESQQNAGRDPALFSKRTAFDIRFDQMEDKPWTRATDLSDFFNYGLSEEDWLEYAEQQMTIRQELMDAARAKRQPDPNIVPVTPKVPQSQQPRVAVSDTTLEEGGENLEAAAVGTGVSDTEQSQLLPQEPLAPLGPSLPDKLPTAATVTSSVVKAAPEMVPEGVGGAWGAGAPPGSHLAKLIEEQERAQNAESNSFAPPPPPPPAVQSYYGAGYDSNNNNNNAMDDGASQGGSSAYGSSYGGRDDYRPRRGGRGRGRGRGRGDYHNNNSGGWGGGGDDYYNRKRSRDDWRR</sequence>
<feature type="region of interest" description="Disordered" evidence="5">
    <location>
        <begin position="318"/>
        <end position="448"/>
    </location>
</feature>
<feature type="compositionally biased region" description="Basic and acidic residues" evidence="5">
    <location>
        <begin position="436"/>
        <end position="448"/>
    </location>
</feature>
<evidence type="ECO:0000256" key="4">
    <source>
        <dbReference type="ARBA" id="ARBA00023242"/>
    </source>
</evidence>
<protein>
    <recommendedName>
        <fullName evidence="6">Pre-mRNA polyadenylation factor Fip1 domain-containing protein</fullName>
    </recommendedName>
</protein>
<proteinExistence type="inferred from homology"/>
<accession>A0A7S3L4A9</accession>
<comment type="subcellular location">
    <subcellularLocation>
        <location evidence="1">Nucleus</location>
    </subcellularLocation>
</comment>
<feature type="compositionally biased region" description="Basic and acidic residues" evidence="5">
    <location>
        <begin position="141"/>
        <end position="154"/>
    </location>
</feature>
<comment type="similarity">
    <text evidence="2">Belongs to the FIP1 family.</text>
</comment>
<feature type="compositionally biased region" description="Low complexity" evidence="5">
    <location>
        <begin position="365"/>
        <end position="395"/>
    </location>
</feature>
<dbReference type="GO" id="GO:0005634">
    <property type="term" value="C:nucleus"/>
    <property type="evidence" value="ECO:0007669"/>
    <property type="project" value="UniProtKB-SubCell"/>
</dbReference>
<dbReference type="Pfam" id="PF05182">
    <property type="entry name" value="Fip1"/>
    <property type="match status" value="1"/>
</dbReference>
<dbReference type="EMBL" id="HBIM01010570">
    <property type="protein sequence ID" value="CAE0411500.1"/>
    <property type="molecule type" value="Transcribed_RNA"/>
</dbReference>
<feature type="compositionally biased region" description="Basic and acidic residues" evidence="5">
    <location>
        <begin position="337"/>
        <end position="346"/>
    </location>
</feature>
<evidence type="ECO:0000256" key="3">
    <source>
        <dbReference type="ARBA" id="ARBA00022664"/>
    </source>
</evidence>
<keyword evidence="3" id="KW-0507">mRNA processing</keyword>
<dbReference type="GO" id="GO:0006397">
    <property type="term" value="P:mRNA processing"/>
    <property type="evidence" value="ECO:0007669"/>
    <property type="project" value="UniProtKB-KW"/>
</dbReference>
<feature type="region of interest" description="Disordered" evidence="5">
    <location>
        <begin position="227"/>
        <end position="302"/>
    </location>
</feature>
<evidence type="ECO:0000259" key="6">
    <source>
        <dbReference type="Pfam" id="PF05182"/>
    </source>
</evidence>
<gene>
    <name evidence="7" type="ORF">ACOF00016_LOCUS8831</name>
</gene>
<evidence type="ECO:0000256" key="2">
    <source>
        <dbReference type="ARBA" id="ARBA00007459"/>
    </source>
</evidence>
<name>A0A7S3L4A9_9STRA</name>
<reference evidence="7" key="1">
    <citation type="submission" date="2021-01" db="EMBL/GenBank/DDBJ databases">
        <authorList>
            <person name="Corre E."/>
            <person name="Pelletier E."/>
            <person name="Niang G."/>
            <person name="Scheremetjew M."/>
            <person name="Finn R."/>
            <person name="Kale V."/>
            <person name="Holt S."/>
            <person name="Cochrane G."/>
            <person name="Meng A."/>
            <person name="Brown T."/>
            <person name="Cohen L."/>
        </authorList>
    </citation>
    <scope>NUCLEOTIDE SEQUENCE</scope>
    <source>
        <strain evidence="7">CCMP127</strain>
    </source>
</reference>
<feature type="compositionally biased region" description="Polar residues" evidence="5">
    <location>
        <begin position="274"/>
        <end position="283"/>
    </location>
</feature>
<dbReference type="InterPro" id="IPR007854">
    <property type="entry name" value="Fip1_dom"/>
</dbReference>
<feature type="domain" description="Pre-mRNA polyadenylation factor Fip1" evidence="6">
    <location>
        <begin position="178"/>
        <end position="219"/>
    </location>
</feature>
<organism evidence="7">
    <name type="scientific">Amphora coffeiformis</name>
    <dbReference type="NCBI Taxonomy" id="265554"/>
    <lineage>
        <taxon>Eukaryota</taxon>
        <taxon>Sar</taxon>
        <taxon>Stramenopiles</taxon>
        <taxon>Ochrophyta</taxon>
        <taxon>Bacillariophyta</taxon>
        <taxon>Bacillariophyceae</taxon>
        <taxon>Bacillariophycidae</taxon>
        <taxon>Thalassiophysales</taxon>
        <taxon>Catenulaceae</taxon>
        <taxon>Amphora</taxon>
    </lineage>
</organism>
<feature type="compositionally biased region" description="Basic and acidic residues" evidence="5">
    <location>
        <begin position="109"/>
        <end position="122"/>
    </location>
</feature>